<sequence length="556" mass="63220">WRRVCRTRRDAPWARLPPSSLLTSVVSIRVAWAVFEERLHFFFTAQGVADDQQKCAVLLTAVCEQTFDLLRTLVQPKALEHCKYAELVGSLRTHFCPPPNEIVQRFRFHSRVQREGETISDFVTDLRRLTAKCNFLELDNMIRDRLVCGLRDEALQCRLFAQKQLDLAMALSLVEAYKAARKDVECIRTRQPDEIPIDRMQITRSPAPQRPGNGVFAGHLNCSRCTDTGHDSRQCPFKNARCAYCRRTLGAPIARAADTFNALAIRDRVRTWLMSGWPHKCPSADFAPFISKRDAFSLQRDCILFGSRVVIPSQLRQEMLRMLHRSHQGVVATKAIARSYMWWPGMASAIENMISHCSTCQSVRHLPPREPIHPWLDEEVDPWSRLHIDFAGPFRGRYLFVAMDSASKWPEAKVVSNISTSAAIRCLREIFATHGLPRILVSDNGPAFVSAPFRAFLRRCGVKHLYTPPYHPNSNGQAERTIQTLKQALRKLLSYNIDFDCCLANALFAIRTTPSRVTGRSPAESLMGRRLLSPLDMMLPHAVRAEIARSPFATQL</sequence>
<dbReference type="InterPro" id="IPR012337">
    <property type="entry name" value="RNaseH-like_sf"/>
</dbReference>
<evidence type="ECO:0000313" key="6">
    <source>
        <dbReference type="Proteomes" id="UP000030764"/>
    </source>
</evidence>
<dbReference type="PROSITE" id="PS50994">
    <property type="entry name" value="INTEGRASE"/>
    <property type="match status" value="1"/>
</dbReference>
<evidence type="ECO:0000259" key="4">
    <source>
        <dbReference type="PROSITE" id="PS50994"/>
    </source>
</evidence>
<dbReference type="SUPFAM" id="SSF53098">
    <property type="entry name" value="Ribonuclease H-like"/>
    <property type="match status" value="1"/>
</dbReference>
<protein>
    <recommendedName>
        <fullName evidence="1">RNA-directed DNA polymerase</fullName>
        <ecNumber evidence="1">2.7.7.49</ecNumber>
    </recommendedName>
</protein>
<keyword evidence="2" id="KW-0862">Zinc</keyword>
<evidence type="ECO:0000259" key="3">
    <source>
        <dbReference type="PROSITE" id="PS50158"/>
    </source>
</evidence>
<dbReference type="GO" id="GO:0015074">
    <property type="term" value="P:DNA integration"/>
    <property type="evidence" value="ECO:0007669"/>
    <property type="project" value="InterPro"/>
</dbReference>
<dbReference type="PANTHER" id="PTHR37984:SF12">
    <property type="entry name" value="RIBONUCLEASE H"/>
    <property type="match status" value="1"/>
</dbReference>
<keyword evidence="2" id="KW-0479">Metal-binding</keyword>
<dbReference type="Gene3D" id="3.30.420.10">
    <property type="entry name" value="Ribonuclease H-like superfamily/Ribonuclease H"/>
    <property type="match status" value="1"/>
</dbReference>
<dbReference type="AlphaFoldDB" id="A0A085MND1"/>
<accession>A0A085MND1</accession>
<dbReference type="InterPro" id="IPR001584">
    <property type="entry name" value="Integrase_cat-core"/>
</dbReference>
<organism evidence="5 6">
    <name type="scientific">Trichuris suis</name>
    <name type="common">pig whipworm</name>
    <dbReference type="NCBI Taxonomy" id="68888"/>
    <lineage>
        <taxon>Eukaryota</taxon>
        <taxon>Metazoa</taxon>
        <taxon>Ecdysozoa</taxon>
        <taxon>Nematoda</taxon>
        <taxon>Enoplea</taxon>
        <taxon>Dorylaimia</taxon>
        <taxon>Trichinellida</taxon>
        <taxon>Trichuridae</taxon>
        <taxon>Trichuris</taxon>
    </lineage>
</organism>
<evidence type="ECO:0000256" key="1">
    <source>
        <dbReference type="ARBA" id="ARBA00012493"/>
    </source>
</evidence>
<gene>
    <name evidence="5" type="ORF">M513_00420</name>
</gene>
<feature type="domain" description="Integrase catalytic" evidence="4">
    <location>
        <begin position="378"/>
        <end position="530"/>
    </location>
</feature>
<dbReference type="Proteomes" id="UP000030764">
    <property type="component" value="Unassembled WGS sequence"/>
</dbReference>
<dbReference type="EC" id="2.7.7.49" evidence="1"/>
<evidence type="ECO:0000256" key="2">
    <source>
        <dbReference type="PROSITE-ProRule" id="PRU00047"/>
    </source>
</evidence>
<dbReference type="Pfam" id="PF17921">
    <property type="entry name" value="Integrase_H2C2"/>
    <property type="match status" value="1"/>
</dbReference>
<keyword evidence="2" id="KW-0863">Zinc-finger</keyword>
<dbReference type="GO" id="GO:0008270">
    <property type="term" value="F:zinc ion binding"/>
    <property type="evidence" value="ECO:0007669"/>
    <property type="project" value="UniProtKB-KW"/>
</dbReference>
<dbReference type="GO" id="GO:0003676">
    <property type="term" value="F:nucleic acid binding"/>
    <property type="evidence" value="ECO:0007669"/>
    <property type="project" value="InterPro"/>
</dbReference>
<dbReference type="PROSITE" id="PS50158">
    <property type="entry name" value="ZF_CCHC"/>
    <property type="match status" value="1"/>
</dbReference>
<feature type="domain" description="CCHC-type" evidence="3">
    <location>
        <begin position="222"/>
        <end position="236"/>
    </location>
</feature>
<feature type="non-terminal residue" evidence="5">
    <location>
        <position position="1"/>
    </location>
</feature>
<reference evidence="5 6" key="1">
    <citation type="journal article" date="2014" name="Nat. Genet.">
        <title>Genome and transcriptome of the porcine whipworm Trichuris suis.</title>
        <authorList>
            <person name="Jex A.R."/>
            <person name="Nejsum P."/>
            <person name="Schwarz E.M."/>
            <person name="Hu L."/>
            <person name="Young N.D."/>
            <person name="Hall R.S."/>
            <person name="Korhonen P.K."/>
            <person name="Liao S."/>
            <person name="Thamsborg S."/>
            <person name="Xia J."/>
            <person name="Xu P."/>
            <person name="Wang S."/>
            <person name="Scheerlinck J.P."/>
            <person name="Hofmann A."/>
            <person name="Sternberg P.W."/>
            <person name="Wang J."/>
            <person name="Gasser R.B."/>
        </authorList>
    </citation>
    <scope>NUCLEOTIDE SEQUENCE [LARGE SCALE GENOMIC DNA]</scope>
    <source>
        <strain evidence="5">DCEP-RM93M</strain>
    </source>
</reference>
<evidence type="ECO:0000313" key="5">
    <source>
        <dbReference type="EMBL" id="KFD58727.1"/>
    </source>
</evidence>
<dbReference type="Gene3D" id="1.10.340.70">
    <property type="match status" value="1"/>
</dbReference>
<name>A0A085MND1_9BILA</name>
<dbReference type="Pfam" id="PF00665">
    <property type="entry name" value="rve"/>
    <property type="match status" value="1"/>
</dbReference>
<dbReference type="FunFam" id="3.30.420.10:FF:000063">
    <property type="entry name" value="Retrovirus-related Pol polyprotein from transposon 297-like Protein"/>
    <property type="match status" value="1"/>
</dbReference>
<dbReference type="InterPro" id="IPR001878">
    <property type="entry name" value="Znf_CCHC"/>
</dbReference>
<proteinExistence type="predicted"/>
<dbReference type="FunFam" id="1.10.340.70:FF:000003">
    <property type="entry name" value="Protein CBG25708"/>
    <property type="match status" value="1"/>
</dbReference>
<dbReference type="GO" id="GO:0003964">
    <property type="term" value="F:RNA-directed DNA polymerase activity"/>
    <property type="evidence" value="ECO:0007669"/>
    <property type="project" value="UniProtKB-EC"/>
</dbReference>
<dbReference type="PANTHER" id="PTHR37984">
    <property type="entry name" value="PROTEIN CBG26694"/>
    <property type="match status" value="1"/>
</dbReference>
<dbReference type="InterPro" id="IPR036397">
    <property type="entry name" value="RNaseH_sf"/>
</dbReference>
<dbReference type="InterPro" id="IPR050951">
    <property type="entry name" value="Retrovirus_Pol_polyprotein"/>
</dbReference>
<dbReference type="InterPro" id="IPR041588">
    <property type="entry name" value="Integrase_H2C2"/>
</dbReference>
<keyword evidence="6" id="KW-1185">Reference proteome</keyword>
<dbReference type="EMBL" id="KL363183">
    <property type="protein sequence ID" value="KFD58727.1"/>
    <property type="molecule type" value="Genomic_DNA"/>
</dbReference>